<organism evidence="1 2">
    <name type="scientific">Lactuca saligna</name>
    <name type="common">Willowleaf lettuce</name>
    <dbReference type="NCBI Taxonomy" id="75948"/>
    <lineage>
        <taxon>Eukaryota</taxon>
        <taxon>Viridiplantae</taxon>
        <taxon>Streptophyta</taxon>
        <taxon>Embryophyta</taxon>
        <taxon>Tracheophyta</taxon>
        <taxon>Spermatophyta</taxon>
        <taxon>Magnoliopsida</taxon>
        <taxon>eudicotyledons</taxon>
        <taxon>Gunneridae</taxon>
        <taxon>Pentapetalae</taxon>
        <taxon>asterids</taxon>
        <taxon>campanulids</taxon>
        <taxon>Asterales</taxon>
        <taxon>Asteraceae</taxon>
        <taxon>Cichorioideae</taxon>
        <taxon>Cichorieae</taxon>
        <taxon>Lactucinae</taxon>
        <taxon>Lactuca</taxon>
    </lineage>
</organism>
<dbReference type="EMBL" id="OX465086">
    <property type="protein sequence ID" value="CAI9262399.1"/>
    <property type="molecule type" value="Genomic_DNA"/>
</dbReference>
<reference evidence="1" key="1">
    <citation type="submission" date="2023-04" db="EMBL/GenBank/DDBJ databases">
        <authorList>
            <person name="Vijverberg K."/>
            <person name="Xiong W."/>
            <person name="Schranz E."/>
        </authorList>
    </citation>
    <scope>NUCLEOTIDE SEQUENCE</scope>
</reference>
<proteinExistence type="predicted"/>
<sequence length="125" mass="14148">MQRTLLTQTKSLRTPLSNLQVTKKVEKIISETKEFMLDFNAAAEANVVKANEAISKLSTSHKSEREKMEKLRSGISDDNTTFNSSISMMLTKFKMIWPFKAKSWMSLLFAPHKSVLKQSSSSTQS</sequence>
<dbReference type="AlphaFoldDB" id="A0AA35UR35"/>
<protein>
    <submittedName>
        <fullName evidence="1">Uncharacterized protein</fullName>
    </submittedName>
</protein>
<keyword evidence="2" id="KW-1185">Reference proteome</keyword>
<evidence type="ECO:0000313" key="1">
    <source>
        <dbReference type="EMBL" id="CAI9262399.1"/>
    </source>
</evidence>
<evidence type="ECO:0000313" key="2">
    <source>
        <dbReference type="Proteomes" id="UP001177003"/>
    </source>
</evidence>
<gene>
    <name evidence="1" type="ORF">LSALG_LOCUS3139</name>
</gene>
<dbReference type="Proteomes" id="UP001177003">
    <property type="component" value="Chromosome 0"/>
</dbReference>
<accession>A0AA35UR35</accession>
<name>A0AA35UR35_LACSI</name>